<dbReference type="PRINTS" id="PR00996">
    <property type="entry name" value="CHERMTFRASE"/>
</dbReference>
<gene>
    <name evidence="8" type="ORF">FS320_27055</name>
</gene>
<dbReference type="Proteomes" id="UP000403266">
    <property type="component" value="Unassembled WGS sequence"/>
</dbReference>
<evidence type="ECO:0000256" key="2">
    <source>
        <dbReference type="ARBA" id="ARBA00022603"/>
    </source>
</evidence>
<accession>A0A5N7MPY5</accession>
<reference evidence="8 9" key="1">
    <citation type="journal article" date="2019" name="Syst. Appl. Microbiol.">
        <title>Microvirga tunisiensis sp. nov., a root nodule symbiotic bacterium isolated from Lupinus micranthus and L. luteus grown in Northern Tunisia.</title>
        <authorList>
            <person name="Msaddak A."/>
            <person name="Rejili M."/>
            <person name="Duran D."/>
            <person name="Mars M."/>
            <person name="Palacios J.M."/>
            <person name="Ruiz-Argueso T."/>
            <person name="Rey L."/>
            <person name="Imperial J."/>
        </authorList>
    </citation>
    <scope>NUCLEOTIDE SEQUENCE [LARGE SCALE GENOMIC DNA]</scope>
    <source>
        <strain evidence="8 9">Lmie10</strain>
    </source>
</reference>
<organism evidence="8 9">
    <name type="scientific">Microvirga tunisiensis</name>
    <dbReference type="NCBI Taxonomy" id="2108360"/>
    <lineage>
        <taxon>Bacteria</taxon>
        <taxon>Pseudomonadati</taxon>
        <taxon>Pseudomonadota</taxon>
        <taxon>Alphaproteobacteria</taxon>
        <taxon>Hyphomicrobiales</taxon>
        <taxon>Methylobacteriaceae</taxon>
        <taxon>Microvirga</taxon>
    </lineage>
</organism>
<evidence type="ECO:0000259" key="7">
    <source>
        <dbReference type="PROSITE" id="PS50123"/>
    </source>
</evidence>
<feature type="binding site" evidence="6">
    <location>
        <position position="91"/>
    </location>
    <ligand>
        <name>S-adenosyl-L-methionine</name>
        <dbReference type="ChEBI" id="CHEBI:59789"/>
    </ligand>
</feature>
<dbReference type="Pfam" id="PF01739">
    <property type="entry name" value="CheR"/>
    <property type="match status" value="1"/>
</dbReference>
<dbReference type="EC" id="2.1.1.80" evidence="5"/>
<dbReference type="PROSITE" id="PS50123">
    <property type="entry name" value="CHER"/>
    <property type="match status" value="1"/>
</dbReference>
<dbReference type="InterPro" id="IPR029063">
    <property type="entry name" value="SAM-dependent_MTases_sf"/>
</dbReference>
<dbReference type="InterPro" id="IPR022641">
    <property type="entry name" value="CheR_N"/>
</dbReference>
<dbReference type="AlphaFoldDB" id="A0A5N7MPY5"/>
<dbReference type="PANTHER" id="PTHR24422">
    <property type="entry name" value="CHEMOTAXIS PROTEIN METHYLTRANSFERASE"/>
    <property type="match status" value="1"/>
</dbReference>
<keyword evidence="2 5" id="KW-0489">Methyltransferase</keyword>
<dbReference type="RefSeq" id="WP_152715176.1">
    <property type="nucleotide sequence ID" value="NZ_VOSJ01000167.1"/>
</dbReference>
<dbReference type="InterPro" id="IPR036804">
    <property type="entry name" value="CheR_N_sf"/>
</dbReference>
<feature type="binding site" evidence="6">
    <location>
        <begin position="233"/>
        <end position="234"/>
    </location>
    <ligand>
        <name>S-adenosyl-L-methionine</name>
        <dbReference type="ChEBI" id="CHEBI:59789"/>
    </ligand>
</feature>
<feature type="binding site" evidence="6">
    <location>
        <position position="133"/>
    </location>
    <ligand>
        <name>S-adenosyl-L-methionine</name>
        <dbReference type="ChEBI" id="CHEBI:59789"/>
    </ligand>
</feature>
<dbReference type="PANTHER" id="PTHR24422:SF10">
    <property type="entry name" value="CHEMOTAXIS PROTEIN METHYLTRANSFERASE 2"/>
    <property type="match status" value="1"/>
</dbReference>
<dbReference type="Gene3D" id="3.40.50.150">
    <property type="entry name" value="Vaccinia Virus protein VP39"/>
    <property type="match status" value="1"/>
</dbReference>
<dbReference type="EMBL" id="VOSK01000165">
    <property type="protein sequence ID" value="MPR28700.1"/>
    <property type="molecule type" value="Genomic_DNA"/>
</dbReference>
<comment type="catalytic activity">
    <reaction evidence="1 5">
        <text>L-glutamyl-[protein] + S-adenosyl-L-methionine = [protein]-L-glutamate 5-O-methyl ester + S-adenosyl-L-homocysteine</text>
        <dbReference type="Rhea" id="RHEA:24452"/>
        <dbReference type="Rhea" id="RHEA-COMP:10208"/>
        <dbReference type="Rhea" id="RHEA-COMP:10311"/>
        <dbReference type="ChEBI" id="CHEBI:29973"/>
        <dbReference type="ChEBI" id="CHEBI:57856"/>
        <dbReference type="ChEBI" id="CHEBI:59789"/>
        <dbReference type="ChEBI" id="CHEBI:82795"/>
        <dbReference type="EC" id="2.1.1.80"/>
    </reaction>
</comment>
<feature type="domain" description="CheR-type methyltransferase" evidence="7">
    <location>
        <begin position="14"/>
        <end position="292"/>
    </location>
</feature>
<comment type="function">
    <text evidence="5">Methylation of the membrane-bound methyl-accepting chemotaxis proteins (MCP) to form gamma-glutamyl methyl ester residues in MCP.</text>
</comment>
<dbReference type="GO" id="GO:0032259">
    <property type="term" value="P:methylation"/>
    <property type="evidence" value="ECO:0007669"/>
    <property type="project" value="UniProtKB-KW"/>
</dbReference>
<evidence type="ECO:0000256" key="1">
    <source>
        <dbReference type="ARBA" id="ARBA00001541"/>
    </source>
</evidence>
<dbReference type="Pfam" id="PF03705">
    <property type="entry name" value="CheR_N"/>
    <property type="match status" value="1"/>
</dbReference>
<dbReference type="SUPFAM" id="SSF53335">
    <property type="entry name" value="S-adenosyl-L-methionine-dependent methyltransferases"/>
    <property type="match status" value="1"/>
</dbReference>
<feature type="binding site" evidence="6">
    <location>
        <position position="89"/>
    </location>
    <ligand>
        <name>S-adenosyl-L-methionine</name>
        <dbReference type="ChEBI" id="CHEBI:59789"/>
    </ligand>
</feature>
<evidence type="ECO:0000256" key="6">
    <source>
        <dbReference type="PIRSR" id="PIRSR000410-1"/>
    </source>
</evidence>
<dbReference type="InterPro" id="IPR026024">
    <property type="entry name" value="Chemotaxis_MeTrfase_CheR"/>
</dbReference>
<keyword evidence="9" id="KW-1185">Reference proteome</keyword>
<evidence type="ECO:0000256" key="4">
    <source>
        <dbReference type="ARBA" id="ARBA00022691"/>
    </source>
</evidence>
<keyword evidence="4 5" id="KW-0949">S-adenosyl-L-methionine</keyword>
<dbReference type="GO" id="GO:0008983">
    <property type="term" value="F:protein-glutamate O-methyltransferase activity"/>
    <property type="evidence" value="ECO:0007669"/>
    <property type="project" value="UniProtKB-EC"/>
</dbReference>
<sequence length="294" mass="33665">MSKPQSPKRVAGAEQGSATPLNPDEIRRLCEFLYGRTGMIFGESKRYYIERRVADRMSATGMRTFRAYFSHVQASESEVEHLINIFTVNETYFYREEHQLHCLGRSLLPDIVRNRKPGDLVRIWSVPCSTGEEPYSIAIWLLENWPMVDAYHIEIVGSDIDTRVLVEAEAGIYGERALSRLPPGMIERYFDLPHEGQRRLIQDLRESVKFTSVNLVDRASVAAQGRFDIVFCRNVLIYFDDASRLLAANNLYDALNPGGYICLGHTESMNRISKQFSLRRFEDAIVYQRPGEGA</sequence>
<evidence type="ECO:0000256" key="3">
    <source>
        <dbReference type="ARBA" id="ARBA00022679"/>
    </source>
</evidence>
<dbReference type="SMART" id="SM00138">
    <property type="entry name" value="MeTrc"/>
    <property type="match status" value="1"/>
</dbReference>
<dbReference type="InterPro" id="IPR022642">
    <property type="entry name" value="CheR_C"/>
</dbReference>
<feature type="binding site" evidence="6">
    <location>
        <position position="159"/>
    </location>
    <ligand>
        <name>S-adenosyl-L-methionine</name>
        <dbReference type="ChEBI" id="CHEBI:59789"/>
    </ligand>
</feature>
<evidence type="ECO:0000313" key="9">
    <source>
        <dbReference type="Proteomes" id="UP000403266"/>
    </source>
</evidence>
<feature type="binding site" evidence="6">
    <location>
        <position position="95"/>
    </location>
    <ligand>
        <name>S-adenosyl-L-methionine</name>
        <dbReference type="ChEBI" id="CHEBI:59789"/>
    </ligand>
</feature>
<dbReference type="OrthoDB" id="9816309at2"/>
<proteinExistence type="predicted"/>
<dbReference type="SUPFAM" id="SSF47757">
    <property type="entry name" value="Chemotaxis receptor methyltransferase CheR, N-terminal domain"/>
    <property type="match status" value="1"/>
</dbReference>
<evidence type="ECO:0000256" key="5">
    <source>
        <dbReference type="PIRNR" id="PIRNR000410"/>
    </source>
</evidence>
<feature type="binding site" evidence="6">
    <location>
        <begin position="214"/>
        <end position="215"/>
    </location>
    <ligand>
        <name>S-adenosyl-L-methionine</name>
        <dbReference type="ChEBI" id="CHEBI:59789"/>
    </ligand>
</feature>
<dbReference type="Gene3D" id="1.10.155.10">
    <property type="entry name" value="Chemotaxis receptor methyltransferase CheR, N-terminal domain"/>
    <property type="match status" value="1"/>
</dbReference>
<dbReference type="InterPro" id="IPR050903">
    <property type="entry name" value="Bact_Chemotaxis_MeTrfase"/>
</dbReference>
<name>A0A5N7MPY5_9HYPH</name>
<comment type="caution">
    <text evidence="8">The sequence shown here is derived from an EMBL/GenBank/DDBJ whole genome shotgun (WGS) entry which is preliminary data.</text>
</comment>
<dbReference type="InterPro" id="IPR000780">
    <property type="entry name" value="CheR_MeTrfase"/>
</dbReference>
<keyword evidence="3 5" id="KW-0808">Transferase</keyword>
<evidence type="ECO:0000313" key="8">
    <source>
        <dbReference type="EMBL" id="MPR28700.1"/>
    </source>
</evidence>
<protein>
    <recommendedName>
        <fullName evidence="5">Chemotaxis protein methyltransferase</fullName>
        <ecNumber evidence="5">2.1.1.80</ecNumber>
    </recommendedName>
</protein>
<dbReference type="PIRSF" id="PIRSF000410">
    <property type="entry name" value="CheR"/>
    <property type="match status" value="1"/>
</dbReference>